<dbReference type="Pfam" id="PF08332">
    <property type="entry name" value="CaMKII_AD"/>
    <property type="match status" value="1"/>
</dbReference>
<proteinExistence type="predicted"/>
<accession>A0ABS2BKA9</accession>
<evidence type="ECO:0000313" key="4">
    <source>
        <dbReference type="Proteomes" id="UP000809431"/>
    </source>
</evidence>
<dbReference type="InterPro" id="IPR016887">
    <property type="entry name" value="UCP028470_steroid_isom-rel"/>
</dbReference>
<dbReference type="NCBIfam" id="TIGR02246">
    <property type="entry name" value="SgcJ/EcaC family oxidoreductase"/>
    <property type="match status" value="1"/>
</dbReference>
<keyword evidence="1" id="KW-0732">Signal</keyword>
<feature type="signal peptide" evidence="1">
    <location>
        <begin position="1"/>
        <end position="22"/>
    </location>
</feature>
<name>A0ABS2BKA9_9NEIS</name>
<evidence type="ECO:0000313" key="3">
    <source>
        <dbReference type="EMBL" id="MBM3116047.1"/>
    </source>
</evidence>
<comment type="caution">
    <text evidence="3">The sequence shown here is derived from an EMBL/GenBank/DDBJ whole genome shotgun (WGS) entry which is preliminary data.</text>
</comment>
<feature type="domain" description="Calcium/calmodulin-dependent protein kinase II association-domain" evidence="2">
    <location>
        <begin position="34"/>
        <end position="153"/>
    </location>
</feature>
<evidence type="ECO:0000259" key="2">
    <source>
        <dbReference type="Pfam" id="PF08332"/>
    </source>
</evidence>
<dbReference type="CDD" id="cd00531">
    <property type="entry name" value="NTF2_like"/>
    <property type="match status" value="1"/>
</dbReference>
<dbReference type="InterPro" id="IPR032710">
    <property type="entry name" value="NTF2-like_dom_sf"/>
</dbReference>
<feature type="chain" id="PRO_5046384947" evidence="1">
    <location>
        <begin position="23"/>
        <end position="159"/>
    </location>
</feature>
<dbReference type="RefSeq" id="WP_203538089.1">
    <property type="nucleotide sequence ID" value="NZ_JAESND010000003.1"/>
</dbReference>
<gene>
    <name evidence="3" type="ORF">JMJ54_09395</name>
</gene>
<keyword evidence="4" id="KW-1185">Reference proteome</keyword>
<dbReference type="Gene3D" id="3.10.450.50">
    <property type="match status" value="1"/>
</dbReference>
<dbReference type="SUPFAM" id="SSF54427">
    <property type="entry name" value="NTF2-like"/>
    <property type="match status" value="1"/>
</dbReference>
<dbReference type="PIRSF" id="PIRSF028470">
    <property type="entry name" value="UCP028470"/>
    <property type="match status" value="1"/>
</dbReference>
<evidence type="ECO:0000256" key="1">
    <source>
        <dbReference type="SAM" id="SignalP"/>
    </source>
</evidence>
<reference evidence="3 4" key="1">
    <citation type="submission" date="2021-01" db="EMBL/GenBank/DDBJ databases">
        <title>Draft Genome Sequence and Polyhydroxyalkanoate Biosynthetic Potential of Jeongeupia naejangsanensis Type Strain DSM 24253.</title>
        <authorList>
            <person name="Turrini P."/>
            <person name="Artuso I."/>
            <person name="Lugli G.A."/>
            <person name="Frangipani E."/>
            <person name="Ventura M."/>
            <person name="Visca P."/>
        </authorList>
    </citation>
    <scope>NUCLEOTIDE SEQUENCE [LARGE SCALE GENOMIC DNA]</scope>
    <source>
        <strain evidence="3 4">DSM 24253</strain>
    </source>
</reference>
<dbReference type="EMBL" id="JAESND010000003">
    <property type="protein sequence ID" value="MBM3116047.1"/>
    <property type="molecule type" value="Genomic_DNA"/>
</dbReference>
<sequence>MKSLSLTLFAAASLTLSGAAFAKAPHCAKTGDAAVAGLFDQWNAALATNSPDKVADRYWPDAVLLPTVSNTPRTDRASIRAYFVDFLQKHPQGKIDTRTIKINCNTAVDMGTYTFTLKDKDGQSKQVAARYTYVYENRGGTWKILHHHSSAMPESVAKQ</sequence>
<protein>
    <submittedName>
        <fullName evidence="3">SgcJ/EcaC family oxidoreductase</fullName>
    </submittedName>
</protein>
<dbReference type="InterPro" id="IPR011944">
    <property type="entry name" value="Steroid_delta5-4_isomerase"/>
</dbReference>
<dbReference type="Proteomes" id="UP000809431">
    <property type="component" value="Unassembled WGS sequence"/>
</dbReference>
<organism evidence="3 4">
    <name type="scientific">Jeongeupia naejangsanensis</name>
    <dbReference type="NCBI Taxonomy" id="613195"/>
    <lineage>
        <taxon>Bacteria</taxon>
        <taxon>Pseudomonadati</taxon>
        <taxon>Pseudomonadota</taxon>
        <taxon>Betaproteobacteria</taxon>
        <taxon>Neisseriales</taxon>
        <taxon>Chitinibacteraceae</taxon>
        <taxon>Jeongeupia</taxon>
    </lineage>
</organism>
<dbReference type="InterPro" id="IPR013543">
    <property type="entry name" value="Ca/CaM-dep_prot_kinase-assoc"/>
</dbReference>